<gene>
    <name evidence="2" type="ORF">OHK93_003198</name>
</gene>
<protein>
    <submittedName>
        <fullName evidence="2">Uncharacterized protein</fullName>
    </submittedName>
</protein>
<feature type="compositionally biased region" description="Low complexity" evidence="1">
    <location>
        <begin position="563"/>
        <end position="573"/>
    </location>
</feature>
<keyword evidence="3" id="KW-1185">Reference proteome</keyword>
<evidence type="ECO:0000256" key="1">
    <source>
        <dbReference type="SAM" id="MobiDB-lite"/>
    </source>
</evidence>
<reference evidence="2" key="1">
    <citation type="journal article" date="2023" name="Genome Biol. Evol.">
        <title>First Whole Genome Sequence and Flow Cytometry Genome Size Data for the Lichen-Forming Fungus Ramalina farinacea (Ascomycota).</title>
        <authorList>
            <person name="Llewellyn T."/>
            <person name="Mian S."/>
            <person name="Hill R."/>
            <person name="Leitch I.J."/>
            <person name="Gaya E."/>
        </authorList>
    </citation>
    <scope>NUCLEOTIDE SEQUENCE</scope>
    <source>
        <strain evidence="2">LIQ254RAFAR</strain>
    </source>
</reference>
<feature type="compositionally biased region" description="Polar residues" evidence="1">
    <location>
        <begin position="127"/>
        <end position="154"/>
    </location>
</feature>
<proteinExistence type="predicted"/>
<evidence type="ECO:0000313" key="3">
    <source>
        <dbReference type="Proteomes" id="UP001161017"/>
    </source>
</evidence>
<feature type="region of interest" description="Disordered" evidence="1">
    <location>
        <begin position="268"/>
        <end position="600"/>
    </location>
</feature>
<dbReference type="AlphaFoldDB" id="A0AA43U121"/>
<dbReference type="Proteomes" id="UP001161017">
    <property type="component" value="Unassembled WGS sequence"/>
</dbReference>
<name>A0AA43U121_9LECA</name>
<feature type="compositionally biased region" description="Polar residues" evidence="1">
    <location>
        <begin position="455"/>
        <end position="464"/>
    </location>
</feature>
<dbReference type="EMBL" id="JAPUFD010000016">
    <property type="protein sequence ID" value="MDI1491987.1"/>
    <property type="molecule type" value="Genomic_DNA"/>
</dbReference>
<feature type="compositionally biased region" description="Basic and acidic residues" evidence="1">
    <location>
        <begin position="197"/>
        <end position="220"/>
    </location>
</feature>
<feature type="region of interest" description="Disordered" evidence="1">
    <location>
        <begin position="1"/>
        <end position="246"/>
    </location>
</feature>
<feature type="compositionally biased region" description="Polar residues" evidence="1">
    <location>
        <begin position="306"/>
        <end position="320"/>
    </location>
</feature>
<feature type="compositionally biased region" description="Basic residues" evidence="1">
    <location>
        <begin position="63"/>
        <end position="73"/>
    </location>
</feature>
<feature type="compositionally biased region" description="Low complexity" evidence="1">
    <location>
        <begin position="16"/>
        <end position="30"/>
    </location>
</feature>
<evidence type="ECO:0000313" key="2">
    <source>
        <dbReference type="EMBL" id="MDI1491987.1"/>
    </source>
</evidence>
<feature type="compositionally biased region" description="Basic and acidic residues" evidence="1">
    <location>
        <begin position="489"/>
        <end position="499"/>
    </location>
</feature>
<accession>A0AA43U121</accession>
<feature type="compositionally biased region" description="Polar residues" evidence="1">
    <location>
        <begin position="161"/>
        <end position="177"/>
    </location>
</feature>
<feature type="compositionally biased region" description="Basic and acidic residues" evidence="1">
    <location>
        <begin position="375"/>
        <end position="384"/>
    </location>
</feature>
<feature type="compositionally biased region" description="Polar residues" evidence="1">
    <location>
        <begin position="108"/>
        <end position="119"/>
    </location>
</feature>
<feature type="compositionally biased region" description="Polar residues" evidence="1">
    <location>
        <begin position="574"/>
        <end position="596"/>
    </location>
</feature>
<feature type="compositionally biased region" description="Basic and acidic residues" evidence="1">
    <location>
        <begin position="89"/>
        <end position="98"/>
    </location>
</feature>
<feature type="compositionally biased region" description="Basic and acidic residues" evidence="1">
    <location>
        <begin position="397"/>
        <end position="411"/>
    </location>
</feature>
<organism evidence="2 3">
    <name type="scientific">Ramalina farinacea</name>
    <dbReference type="NCBI Taxonomy" id="258253"/>
    <lineage>
        <taxon>Eukaryota</taxon>
        <taxon>Fungi</taxon>
        <taxon>Dikarya</taxon>
        <taxon>Ascomycota</taxon>
        <taxon>Pezizomycotina</taxon>
        <taxon>Lecanoromycetes</taxon>
        <taxon>OSLEUM clade</taxon>
        <taxon>Lecanoromycetidae</taxon>
        <taxon>Lecanorales</taxon>
        <taxon>Lecanorineae</taxon>
        <taxon>Ramalinaceae</taxon>
        <taxon>Ramalina</taxon>
    </lineage>
</organism>
<feature type="compositionally biased region" description="Basic and acidic residues" evidence="1">
    <location>
        <begin position="553"/>
        <end position="562"/>
    </location>
</feature>
<comment type="caution">
    <text evidence="2">The sequence shown here is derived from an EMBL/GenBank/DDBJ whole genome shotgun (WGS) entry which is preliminary data.</text>
</comment>
<sequence length="855" mass="93310">MGPSFKISFPIPAWKPNSSSQTTPGSQTSNRSDQDATPASYPGSKAERLLGGASFDGGELKKKQSKKERKSLRKYPSFMSVTLADMDNESSRGEDHEFPFPGMKIPLDSNQPLRRQASSPLLGDPTTPLSPSTDYFSGASNNQQARRVESSSPLRSHYDRSGSSLLVSQQTSASSIRDQALRKGMASAPSPLSHHLASNEDLRRDSPHSRNHSGDSRGLEASKLSGSTKIARMPRRRPSVNDPPTLYPNAPRAFYAVSPPPALVNSSVPRPLHLADPQNKSFSRPKWWYRSKTKRPTSPEAVMSSGLANQEESGQRSSSVKLHVRKPKAGARNWFDGLDESEVFVKAEEPQVDTHQGSKNNFSERPDANSALSETPRKERDALPKTRKSSFSSRSGPSDRKLSFRIDETPARRTPRNFSPTPGAHNRPALTVNADGKRARSTESPKGIPDGIDLQMQSVLNLSSSDDEEKDAVSIPSRQSSYRGHRIRASVERADHGDDILLGSAQRVQQVRPRPAKSQIRSSTRRSKSPDDVPPVPQLPLRPDLSQRNSSLRWRDMMDEKSTTTTDAGGDSTVESGSNNADTPLTSPISSRTSVTTHKKKFPFRGSKLMKVTSEEEKLLEAMREKRASIRANDYQKGFDRAMALQAGTDLFAPRPQTAGADGSQPFQRTSSLYEPLRSSRGSISPPALLSSARYMRHTPKASLVSLGAGSRKSVSTDNLLFTDDMDEAYPFPAVPEIVRPLPPQQPPSLSHQHMNISPAKPSPSLSFGTMGDAMIPGTPSTGNLPITPPPTSVPFLERSLSRGTTGKNAGYLGMAGHERKRTASSGVVMLDGVEVAAREADEEREIIGWALDSY</sequence>